<dbReference type="EMBL" id="WTPW01000099">
    <property type="protein sequence ID" value="KAF0548125.1"/>
    <property type="molecule type" value="Genomic_DNA"/>
</dbReference>
<reference evidence="7 8" key="1">
    <citation type="journal article" date="2019" name="Environ. Microbiol.">
        <title>At the nexus of three kingdoms: the genome of the mycorrhizal fungus Gigaspora margarita provides insights into plant, endobacterial and fungal interactions.</title>
        <authorList>
            <person name="Venice F."/>
            <person name="Ghignone S."/>
            <person name="Salvioli di Fossalunga A."/>
            <person name="Amselem J."/>
            <person name="Novero M."/>
            <person name="Xianan X."/>
            <person name="Sedzielewska Toro K."/>
            <person name="Morin E."/>
            <person name="Lipzen A."/>
            <person name="Grigoriev I.V."/>
            <person name="Henrissat B."/>
            <person name="Martin F.M."/>
            <person name="Bonfante P."/>
        </authorList>
    </citation>
    <scope>NUCLEOTIDE SEQUENCE [LARGE SCALE GENOMIC DNA]</scope>
    <source>
        <strain evidence="7 8">BEG34</strain>
    </source>
</reference>
<dbReference type="InterPro" id="IPR050248">
    <property type="entry name" value="Polysacc_deacetylase_ArnD"/>
</dbReference>
<feature type="domain" description="NodB homology" evidence="6">
    <location>
        <begin position="103"/>
        <end position="288"/>
    </location>
</feature>
<evidence type="ECO:0000256" key="4">
    <source>
        <dbReference type="SAM" id="Phobius"/>
    </source>
</evidence>
<dbReference type="OrthoDB" id="407355at2759"/>
<name>A0A8H4EST7_GIGMA</name>
<feature type="region of interest" description="Disordered" evidence="3">
    <location>
        <begin position="306"/>
        <end position="348"/>
    </location>
</feature>
<comment type="caution">
    <text evidence="7">The sequence shown here is derived from an EMBL/GenBank/DDBJ whole genome shotgun (WGS) entry which is preliminary data.</text>
</comment>
<dbReference type="PANTHER" id="PTHR10587">
    <property type="entry name" value="GLYCOSYL TRANSFERASE-RELATED"/>
    <property type="match status" value="1"/>
</dbReference>
<evidence type="ECO:0000256" key="2">
    <source>
        <dbReference type="ARBA" id="ARBA00022801"/>
    </source>
</evidence>
<dbReference type="GO" id="GO:0046872">
    <property type="term" value="F:metal ion binding"/>
    <property type="evidence" value="ECO:0007669"/>
    <property type="project" value="UniProtKB-KW"/>
</dbReference>
<feature type="chain" id="PRO_5034106616" evidence="5">
    <location>
        <begin position="30"/>
        <end position="381"/>
    </location>
</feature>
<keyword evidence="2 7" id="KW-0378">Hydrolase</keyword>
<dbReference type="PANTHER" id="PTHR10587:SF133">
    <property type="entry name" value="CHITIN DEACETYLASE 1-RELATED"/>
    <property type="match status" value="1"/>
</dbReference>
<evidence type="ECO:0000313" key="7">
    <source>
        <dbReference type="EMBL" id="KAF0548125.1"/>
    </source>
</evidence>
<dbReference type="InterPro" id="IPR002509">
    <property type="entry name" value="NODB_dom"/>
</dbReference>
<evidence type="ECO:0000256" key="3">
    <source>
        <dbReference type="SAM" id="MobiDB-lite"/>
    </source>
</evidence>
<feature type="compositionally biased region" description="Pro residues" evidence="3">
    <location>
        <begin position="314"/>
        <end position="324"/>
    </location>
</feature>
<keyword evidence="4" id="KW-0812">Transmembrane</keyword>
<feature type="transmembrane region" description="Helical" evidence="4">
    <location>
        <begin position="360"/>
        <end position="380"/>
    </location>
</feature>
<sequence>MNNMLKHFEFLFLTFSLLTFSLFIQLSICQTTTLSGWPAVDTPPPNRSDFTALVDMSKVANASTRSMNDINANVCPATDTYCWWTCSGCVRNDSDVIFCPTARDWGLTFDDGPTPFTTTLLDFLDKVGIKITFFVVGSRVVENPQILQRIVRSGHQVGIHTWSHQYLTSQSTEQVIAELQWTAEIIKNVSGVTPKYMRPPFGDVDDRVRNICTQLGYKVVIWDMDTNDWLSADNPSFQMSWVEGNFTQWVRQNSTTGHISLEHDLYNQTAAQGPLVVPILQNATFNIKPVADCLGFPGIYYKENSTTTTTATPTPTPTPTPQAVPTPDNVPDSSQNGANQVATSQNNNPTTSLAVKNSYYFNYLWSFILATVLLSCIYNLS</sequence>
<keyword evidence="4" id="KW-1133">Transmembrane helix</keyword>
<dbReference type="GO" id="GO:0004099">
    <property type="term" value="F:chitin deacetylase activity"/>
    <property type="evidence" value="ECO:0007669"/>
    <property type="project" value="TreeGrafter"/>
</dbReference>
<dbReference type="Gene3D" id="3.20.20.370">
    <property type="entry name" value="Glycoside hydrolase/deacetylase"/>
    <property type="match status" value="1"/>
</dbReference>
<dbReference type="PROSITE" id="PS51677">
    <property type="entry name" value="NODB"/>
    <property type="match status" value="1"/>
</dbReference>
<keyword evidence="4" id="KW-0472">Membrane</keyword>
<gene>
    <name evidence="7" type="ORF">F8M41_026338</name>
</gene>
<evidence type="ECO:0000256" key="1">
    <source>
        <dbReference type="ARBA" id="ARBA00022723"/>
    </source>
</evidence>
<dbReference type="Proteomes" id="UP000439903">
    <property type="component" value="Unassembled WGS sequence"/>
</dbReference>
<dbReference type="GO" id="GO:0005975">
    <property type="term" value="P:carbohydrate metabolic process"/>
    <property type="evidence" value="ECO:0007669"/>
    <property type="project" value="InterPro"/>
</dbReference>
<evidence type="ECO:0000259" key="6">
    <source>
        <dbReference type="PROSITE" id="PS51677"/>
    </source>
</evidence>
<evidence type="ECO:0000313" key="8">
    <source>
        <dbReference type="Proteomes" id="UP000439903"/>
    </source>
</evidence>
<dbReference type="AlphaFoldDB" id="A0A8H4EST7"/>
<accession>A0A8H4EST7</accession>
<organism evidence="7 8">
    <name type="scientific">Gigaspora margarita</name>
    <dbReference type="NCBI Taxonomy" id="4874"/>
    <lineage>
        <taxon>Eukaryota</taxon>
        <taxon>Fungi</taxon>
        <taxon>Fungi incertae sedis</taxon>
        <taxon>Mucoromycota</taxon>
        <taxon>Glomeromycotina</taxon>
        <taxon>Glomeromycetes</taxon>
        <taxon>Diversisporales</taxon>
        <taxon>Gigasporaceae</taxon>
        <taxon>Gigaspora</taxon>
    </lineage>
</organism>
<evidence type="ECO:0000256" key="5">
    <source>
        <dbReference type="SAM" id="SignalP"/>
    </source>
</evidence>
<dbReference type="InterPro" id="IPR011330">
    <property type="entry name" value="Glyco_hydro/deAcase_b/a-brl"/>
</dbReference>
<dbReference type="GO" id="GO:0009272">
    <property type="term" value="P:fungal-type cell wall biogenesis"/>
    <property type="evidence" value="ECO:0007669"/>
    <property type="project" value="UniProtKB-ARBA"/>
</dbReference>
<proteinExistence type="predicted"/>
<dbReference type="Pfam" id="PF01522">
    <property type="entry name" value="Polysacc_deac_1"/>
    <property type="match status" value="1"/>
</dbReference>
<keyword evidence="5" id="KW-0732">Signal</keyword>
<keyword evidence="1" id="KW-0479">Metal-binding</keyword>
<dbReference type="GO" id="GO:0016020">
    <property type="term" value="C:membrane"/>
    <property type="evidence" value="ECO:0007669"/>
    <property type="project" value="TreeGrafter"/>
</dbReference>
<feature type="signal peptide" evidence="5">
    <location>
        <begin position="1"/>
        <end position="29"/>
    </location>
</feature>
<protein>
    <submittedName>
        <fullName evidence="7">Glycoside hydrolase/deacetylase</fullName>
    </submittedName>
</protein>
<feature type="compositionally biased region" description="Polar residues" evidence="3">
    <location>
        <begin position="331"/>
        <end position="348"/>
    </location>
</feature>
<dbReference type="SUPFAM" id="SSF88713">
    <property type="entry name" value="Glycoside hydrolase/deacetylase"/>
    <property type="match status" value="1"/>
</dbReference>
<keyword evidence="8" id="KW-1185">Reference proteome</keyword>